<evidence type="ECO:0000313" key="1">
    <source>
        <dbReference type="EMBL" id="SOJ53873.1"/>
    </source>
</evidence>
<protein>
    <submittedName>
        <fullName evidence="1">Uncharacterized protein</fullName>
    </submittedName>
</protein>
<comment type="caution">
    <text evidence="1">The sequence shown here is derived from an EMBL/GenBank/DDBJ whole genome shotgun (WGS) entry which is preliminary data.</text>
</comment>
<accession>A0A7Z7IHY4</accession>
<reference evidence="1 2" key="1">
    <citation type="submission" date="2017-10" db="EMBL/GenBank/DDBJ databases">
        <authorList>
            <consortium name="Urmite Genomes"/>
        </authorList>
    </citation>
    <scope>NUCLEOTIDE SEQUENCE [LARGE SCALE GENOMIC DNA]</scope>
    <source>
        <strain evidence="1 2">FB-527</strain>
    </source>
</reference>
<organism evidence="1 2">
    <name type="scientific">Mycobacterium simulans</name>
    <dbReference type="NCBI Taxonomy" id="627089"/>
    <lineage>
        <taxon>Bacteria</taxon>
        <taxon>Bacillati</taxon>
        <taxon>Actinomycetota</taxon>
        <taxon>Actinomycetes</taxon>
        <taxon>Mycobacteriales</taxon>
        <taxon>Mycobacteriaceae</taxon>
        <taxon>Mycobacterium</taxon>
    </lineage>
</organism>
<dbReference type="AlphaFoldDB" id="A0A7Z7IHY4"/>
<sequence>MAHRVNADLGDIRFYGPTLGSPLDPSTPPAKANMSKYGSGEWTRVLIDATQSWEFEPRPEWGGRHYPVINKIAPDLESRNRCPPGRVRDRHPYLDDERRELLTMEQLSKRLPDV</sequence>
<evidence type="ECO:0000313" key="2">
    <source>
        <dbReference type="Proteomes" id="UP000554965"/>
    </source>
</evidence>
<dbReference type="EMBL" id="OCTY01000002">
    <property type="protein sequence ID" value="SOJ53873.1"/>
    <property type="molecule type" value="Genomic_DNA"/>
</dbReference>
<proteinExistence type="predicted"/>
<gene>
    <name evidence="1" type="ORF">MSIMFB_01370</name>
</gene>
<name>A0A7Z7IHY4_9MYCO</name>
<dbReference type="Proteomes" id="UP000554965">
    <property type="component" value="Unassembled WGS sequence"/>
</dbReference>
<keyword evidence="2" id="KW-1185">Reference proteome</keyword>